<dbReference type="OrthoDB" id="427480at2759"/>
<reference evidence="3 4" key="1">
    <citation type="submission" date="2015-04" db="EMBL/GenBank/DDBJ databases">
        <title>Complete genome sequence of Schizopora paradoxa KUC8140, a cosmopolitan wood degrader in East Asia.</title>
        <authorList>
            <consortium name="DOE Joint Genome Institute"/>
            <person name="Min B."/>
            <person name="Park H."/>
            <person name="Jang Y."/>
            <person name="Kim J.-J."/>
            <person name="Kim K.H."/>
            <person name="Pangilinan J."/>
            <person name="Lipzen A."/>
            <person name="Riley R."/>
            <person name="Grigoriev I.V."/>
            <person name="Spatafora J.W."/>
            <person name="Choi I.-G."/>
        </authorList>
    </citation>
    <scope>NUCLEOTIDE SEQUENCE [LARGE SCALE GENOMIC DNA]</scope>
    <source>
        <strain evidence="3 4">KUC8140</strain>
    </source>
</reference>
<dbReference type="SUPFAM" id="SSF56112">
    <property type="entry name" value="Protein kinase-like (PK-like)"/>
    <property type="match status" value="1"/>
</dbReference>
<comment type="similarity">
    <text evidence="1">Belongs to the protein kinase superfamily. ADCK protein kinase family.</text>
</comment>
<evidence type="ECO:0000313" key="4">
    <source>
        <dbReference type="Proteomes" id="UP000053477"/>
    </source>
</evidence>
<protein>
    <submittedName>
        <fullName evidence="3">ABC1-domain-containing protein</fullName>
    </submittedName>
</protein>
<sequence>MSFRRFTQLFRRNELRNRITFRNPTRSQSSYEGARKKAGPSRPTKFILSAAVVGGAGFVGYETSEPFRHTCVASVRCYRVARAVVLGVVDYKLTFAQDYKSEDDRLKAYSDCHTRSATRVLKSLLANGGIFIKLGQHMSSLIVLPREWTGTMKPLQDRCIPTPYEDLAQMFLEETGQSLDEVFDEFDLTPLGVASLAQVHSARHKETGKRVAIKLQHPYLQEFCDVDMRTVAISLNWIKRLFPEFEFTWLGEEMRENLPKELDFVHEATNAARTVREFEHIRTSLYIPEVLSATKRVLVMEFISGGRVDDLEYLAEHNFDRNKLALEVQRIFCQMVHIDGWFHADPHLGNLLIRPSPPSSKSPYNFEVVLLDHGLYFDIDPELRINYSNLWLSLMAPASPQVNADRRKYAQLVGNIGPDLYPVFETAITGRAGLEGAWDDDPDDVTFKRPKSLVDMMPQSEEEMQAIRNAVVQREGLLMSVFDILRRVPRRLLMLLKLNDLVRSLDRSLATTHSGIRIFLITAQYCNLAVWRDHRRRLIEKLRDIDSFSWGVLGEYFVRWWKYQTFNQKIRMAERMMDFQAWWVVTRAWIRGLYTKGFRGAHLAAAGLA</sequence>
<feature type="domain" description="ABC1 atypical kinase-like" evidence="2">
    <location>
        <begin position="155"/>
        <end position="396"/>
    </location>
</feature>
<dbReference type="InterPro" id="IPR011009">
    <property type="entry name" value="Kinase-like_dom_sf"/>
</dbReference>
<dbReference type="AlphaFoldDB" id="A0A0H2R529"/>
<name>A0A0H2R529_9AGAM</name>
<dbReference type="CDD" id="cd13969">
    <property type="entry name" value="ADCK1-like"/>
    <property type="match status" value="1"/>
</dbReference>
<dbReference type="GO" id="GO:0005743">
    <property type="term" value="C:mitochondrial inner membrane"/>
    <property type="evidence" value="ECO:0007669"/>
    <property type="project" value="TreeGrafter"/>
</dbReference>
<dbReference type="FunCoup" id="A0A0H2R529">
    <property type="interactions" value="178"/>
</dbReference>
<dbReference type="PANTHER" id="PTHR43173">
    <property type="entry name" value="ABC1 FAMILY PROTEIN"/>
    <property type="match status" value="1"/>
</dbReference>
<dbReference type="GO" id="GO:0055088">
    <property type="term" value="P:lipid homeostasis"/>
    <property type="evidence" value="ECO:0007669"/>
    <property type="project" value="TreeGrafter"/>
</dbReference>
<dbReference type="GO" id="GO:0007005">
    <property type="term" value="P:mitochondrion organization"/>
    <property type="evidence" value="ECO:0007669"/>
    <property type="project" value="TreeGrafter"/>
</dbReference>
<dbReference type="Proteomes" id="UP000053477">
    <property type="component" value="Unassembled WGS sequence"/>
</dbReference>
<evidence type="ECO:0000259" key="2">
    <source>
        <dbReference type="Pfam" id="PF03109"/>
    </source>
</evidence>
<dbReference type="InterPro" id="IPR045307">
    <property type="entry name" value="ADCK1_dom"/>
</dbReference>
<dbReference type="STRING" id="27342.A0A0H2R529"/>
<organism evidence="3 4">
    <name type="scientific">Schizopora paradoxa</name>
    <dbReference type="NCBI Taxonomy" id="27342"/>
    <lineage>
        <taxon>Eukaryota</taxon>
        <taxon>Fungi</taxon>
        <taxon>Dikarya</taxon>
        <taxon>Basidiomycota</taxon>
        <taxon>Agaricomycotina</taxon>
        <taxon>Agaricomycetes</taxon>
        <taxon>Hymenochaetales</taxon>
        <taxon>Schizoporaceae</taxon>
        <taxon>Schizopora</taxon>
    </lineage>
</organism>
<keyword evidence="4" id="KW-1185">Reference proteome</keyword>
<dbReference type="PANTHER" id="PTHR43173:SF19">
    <property type="entry name" value="AARF DOMAIN-CONTAINING PROTEIN KINASE 1"/>
    <property type="match status" value="1"/>
</dbReference>
<dbReference type="Pfam" id="PF03109">
    <property type="entry name" value="ABC1"/>
    <property type="match status" value="1"/>
</dbReference>
<proteinExistence type="inferred from homology"/>
<dbReference type="InterPro" id="IPR004147">
    <property type="entry name" value="ABC1_dom"/>
</dbReference>
<dbReference type="InParanoid" id="A0A0H2R529"/>
<dbReference type="InterPro" id="IPR051130">
    <property type="entry name" value="Mito_struct-func_regulator"/>
</dbReference>
<dbReference type="EMBL" id="KQ086207">
    <property type="protein sequence ID" value="KLO06437.1"/>
    <property type="molecule type" value="Genomic_DNA"/>
</dbReference>
<evidence type="ECO:0000313" key="3">
    <source>
        <dbReference type="EMBL" id="KLO06437.1"/>
    </source>
</evidence>
<gene>
    <name evidence="3" type="ORF">SCHPADRAFT_910349</name>
</gene>
<evidence type="ECO:0000256" key="1">
    <source>
        <dbReference type="ARBA" id="ARBA00009670"/>
    </source>
</evidence>
<accession>A0A0H2R529</accession>